<dbReference type="Pfam" id="PF00356">
    <property type="entry name" value="LacI"/>
    <property type="match status" value="1"/>
</dbReference>
<dbReference type="Gene3D" id="3.40.50.2300">
    <property type="match status" value="2"/>
</dbReference>
<reference evidence="5 6" key="1">
    <citation type="submission" date="2020-07" db="EMBL/GenBank/DDBJ databases">
        <title>Halomonas sp. QX-2 draft genome sequence.</title>
        <authorList>
            <person name="Qiu X."/>
        </authorList>
    </citation>
    <scope>NUCLEOTIDE SEQUENCE [LARGE SCALE GENOMIC DNA]</scope>
    <source>
        <strain evidence="5 6">QX-2</strain>
    </source>
</reference>
<gene>
    <name evidence="5" type="ORF">HZU72_03995</name>
</gene>
<dbReference type="PANTHER" id="PTHR30146:SF145">
    <property type="entry name" value="RIBOSE OPERON REPRESSOR"/>
    <property type="match status" value="1"/>
</dbReference>
<keyword evidence="2" id="KW-0238">DNA-binding</keyword>
<feature type="domain" description="HTH lacI-type" evidence="4">
    <location>
        <begin position="8"/>
        <end position="63"/>
    </location>
</feature>
<dbReference type="Gene3D" id="1.10.260.40">
    <property type="entry name" value="lambda repressor-like DNA-binding domains"/>
    <property type="match status" value="1"/>
</dbReference>
<dbReference type="Pfam" id="PF00532">
    <property type="entry name" value="Peripla_BP_1"/>
    <property type="match status" value="1"/>
</dbReference>
<dbReference type="InterPro" id="IPR000843">
    <property type="entry name" value="HTH_LacI"/>
</dbReference>
<dbReference type="SMART" id="SM00354">
    <property type="entry name" value="HTH_LACI"/>
    <property type="match status" value="1"/>
</dbReference>
<evidence type="ECO:0000313" key="5">
    <source>
        <dbReference type="EMBL" id="NYT71587.1"/>
    </source>
</evidence>
<dbReference type="CDD" id="cd06283">
    <property type="entry name" value="PBP1_RegR_EndR_KdgR-like"/>
    <property type="match status" value="1"/>
</dbReference>
<evidence type="ECO:0000313" key="6">
    <source>
        <dbReference type="Proteomes" id="UP000520876"/>
    </source>
</evidence>
<comment type="caution">
    <text evidence="5">The sequence shown here is derived from an EMBL/GenBank/DDBJ whole genome shotgun (WGS) entry which is preliminary data.</text>
</comment>
<dbReference type="SUPFAM" id="SSF47413">
    <property type="entry name" value="lambda repressor-like DNA-binding domains"/>
    <property type="match status" value="1"/>
</dbReference>
<dbReference type="PANTHER" id="PTHR30146">
    <property type="entry name" value="LACI-RELATED TRANSCRIPTIONAL REPRESSOR"/>
    <property type="match status" value="1"/>
</dbReference>
<keyword evidence="1" id="KW-0805">Transcription regulation</keyword>
<protein>
    <submittedName>
        <fullName evidence="5">Substrate-binding domain-containing protein</fullName>
    </submittedName>
</protein>
<dbReference type="InterPro" id="IPR028082">
    <property type="entry name" value="Peripla_BP_I"/>
</dbReference>
<evidence type="ECO:0000256" key="1">
    <source>
        <dbReference type="ARBA" id="ARBA00023015"/>
    </source>
</evidence>
<dbReference type="InterPro" id="IPR001761">
    <property type="entry name" value="Peripla_BP/Lac1_sug-bd_dom"/>
</dbReference>
<name>A0A7Z0SKP3_9GAMM</name>
<dbReference type="CDD" id="cd01392">
    <property type="entry name" value="HTH_LacI"/>
    <property type="match status" value="1"/>
</dbReference>
<dbReference type="PROSITE" id="PS50932">
    <property type="entry name" value="HTH_LACI_2"/>
    <property type="match status" value="1"/>
</dbReference>
<evidence type="ECO:0000259" key="4">
    <source>
        <dbReference type="PROSITE" id="PS50932"/>
    </source>
</evidence>
<sequence>MPPTPRRSTILEVARLAGASKTSVSRYFGEERDRLSPSLQARIAHAAGTLGYQPNQMARGLKGGRSKLLGMLVADIRNPFSVAITHGVEQACRQYGYSLVVCNTDNDPEQERQHLDLLGAYQVEGLVVNASGSPERQLHTFISQGTPIVLLDREVDHVEAEVVGLDNHLAIDMALEHLVDQGYQAVLYVSEAPQQSSTRQKRLARFNHTTEQLGLIHSSSLLANSDGTATLQALSDFLATHQQHACAVLCGNGNATLTVTRLFQQLDLSLGKIGLMGIDELEWCALISPGITTLAQPTDAMGKTAVQCLMHRIAPHASSMPAALSFSPTLIERGSTQR</sequence>
<dbReference type="Proteomes" id="UP000520876">
    <property type="component" value="Unassembled WGS sequence"/>
</dbReference>
<keyword evidence="6" id="KW-1185">Reference proteome</keyword>
<organism evidence="5 6">
    <name type="scientific">Vreelandella sedimenti</name>
    <dbReference type="NCBI Taxonomy" id="2729618"/>
    <lineage>
        <taxon>Bacteria</taxon>
        <taxon>Pseudomonadati</taxon>
        <taxon>Pseudomonadota</taxon>
        <taxon>Gammaproteobacteria</taxon>
        <taxon>Oceanospirillales</taxon>
        <taxon>Halomonadaceae</taxon>
        <taxon>Vreelandella</taxon>
    </lineage>
</organism>
<keyword evidence="3" id="KW-0804">Transcription</keyword>
<dbReference type="GO" id="GO:0003700">
    <property type="term" value="F:DNA-binding transcription factor activity"/>
    <property type="evidence" value="ECO:0007669"/>
    <property type="project" value="TreeGrafter"/>
</dbReference>
<dbReference type="InterPro" id="IPR010982">
    <property type="entry name" value="Lambda_DNA-bd_dom_sf"/>
</dbReference>
<dbReference type="EMBL" id="JACCGK010000003">
    <property type="protein sequence ID" value="NYT71587.1"/>
    <property type="molecule type" value="Genomic_DNA"/>
</dbReference>
<proteinExistence type="predicted"/>
<dbReference type="GO" id="GO:0000976">
    <property type="term" value="F:transcription cis-regulatory region binding"/>
    <property type="evidence" value="ECO:0007669"/>
    <property type="project" value="TreeGrafter"/>
</dbReference>
<evidence type="ECO:0000256" key="2">
    <source>
        <dbReference type="ARBA" id="ARBA00023125"/>
    </source>
</evidence>
<accession>A0A7Z0SKP3</accession>
<dbReference type="SUPFAM" id="SSF53822">
    <property type="entry name" value="Periplasmic binding protein-like I"/>
    <property type="match status" value="1"/>
</dbReference>
<dbReference type="RefSeq" id="WP_180090643.1">
    <property type="nucleotide sequence ID" value="NZ_CAXAZJ010000005.1"/>
</dbReference>
<dbReference type="AlphaFoldDB" id="A0A7Z0SKP3"/>
<evidence type="ECO:0000256" key="3">
    <source>
        <dbReference type="ARBA" id="ARBA00023163"/>
    </source>
</evidence>